<dbReference type="InterPro" id="IPR025508">
    <property type="entry name" value="DUF4395"/>
</dbReference>
<dbReference type="EMBL" id="CP146612">
    <property type="protein sequence ID" value="WWX26107.1"/>
    <property type="molecule type" value="Genomic_DNA"/>
</dbReference>
<evidence type="ECO:0000313" key="3">
    <source>
        <dbReference type="EMBL" id="WWX26107.1"/>
    </source>
</evidence>
<feature type="transmembrane region" description="Helical" evidence="1">
    <location>
        <begin position="74"/>
        <end position="93"/>
    </location>
</feature>
<dbReference type="RefSeq" id="WP_338738943.1">
    <property type="nucleotide sequence ID" value="NZ_CP146612.1"/>
</dbReference>
<proteinExistence type="predicted"/>
<keyword evidence="1" id="KW-1133">Transmembrane helix</keyword>
<keyword evidence="1" id="KW-0812">Transmembrane</keyword>
<keyword evidence="4" id="KW-1185">Reference proteome</keyword>
<dbReference type="Proteomes" id="UP001375370">
    <property type="component" value="Chromosome"/>
</dbReference>
<keyword evidence="1" id="KW-0472">Membrane</keyword>
<feature type="domain" description="DUF4395" evidence="2">
    <location>
        <begin position="4"/>
        <end position="130"/>
    </location>
</feature>
<gene>
    <name evidence="3" type="ORF">V8247_03830</name>
</gene>
<organism evidence="3 4">
    <name type="scientific">Candidatus Dehalogenimonas loeffleri</name>
    <dbReference type="NCBI Taxonomy" id="3127115"/>
    <lineage>
        <taxon>Bacteria</taxon>
        <taxon>Bacillati</taxon>
        <taxon>Chloroflexota</taxon>
        <taxon>Dehalococcoidia</taxon>
        <taxon>Dehalococcoidales</taxon>
        <taxon>Dehalococcoidaceae</taxon>
        <taxon>Dehalogenimonas</taxon>
    </lineage>
</organism>
<evidence type="ECO:0000313" key="4">
    <source>
        <dbReference type="Proteomes" id="UP001375370"/>
    </source>
</evidence>
<dbReference type="InterPro" id="IPR016942">
    <property type="entry name" value="UCP030042"/>
</dbReference>
<accession>A0ABZ2J5B4</accession>
<feature type="transmembrane region" description="Helical" evidence="1">
    <location>
        <begin position="99"/>
        <end position="127"/>
    </location>
</feature>
<protein>
    <submittedName>
        <fullName evidence="3">DUF4395 domain-containing protein</fullName>
    </submittedName>
</protein>
<sequence length="143" mass="15113">MKEIPVPYLRANQTGIVALVVLAVVTQSPLILTALLLIELAGLIFGLKANLFVQIAKPLLKNLIAGSPTEARELARFNNTLAVIFLSLAAILFTLGLTIAGFVVAGVLAVVVSFALGGRCLGCVLYYQYKLLKSSISVKTPSS</sequence>
<evidence type="ECO:0000259" key="2">
    <source>
        <dbReference type="Pfam" id="PF14340"/>
    </source>
</evidence>
<reference evidence="3 4" key="1">
    <citation type="submission" date="2024-03" db="EMBL/GenBank/DDBJ databases">
        <title>A Dehalogenimonas Isolated from Estuarine Sediments Dihaloeliminates Chlorinated Alkanes.</title>
        <authorList>
            <person name="Yang Y."/>
            <person name="Wang H."/>
        </authorList>
    </citation>
    <scope>NUCLEOTIDE SEQUENCE [LARGE SCALE GENOMIC DNA]</scope>
    <source>
        <strain evidence="3 4">W</strain>
    </source>
</reference>
<dbReference type="PIRSF" id="PIRSF030042">
    <property type="entry name" value="UCP030042"/>
    <property type="match status" value="1"/>
</dbReference>
<feature type="transmembrane region" description="Helical" evidence="1">
    <location>
        <begin position="31"/>
        <end position="53"/>
    </location>
</feature>
<name>A0ABZ2J5B4_9CHLR</name>
<evidence type="ECO:0000256" key="1">
    <source>
        <dbReference type="SAM" id="Phobius"/>
    </source>
</evidence>
<dbReference type="Pfam" id="PF14340">
    <property type="entry name" value="DUF4395"/>
    <property type="match status" value="1"/>
</dbReference>